<feature type="region of interest" description="Disordered" evidence="1">
    <location>
        <begin position="1"/>
        <end position="34"/>
    </location>
</feature>
<dbReference type="InterPro" id="IPR008928">
    <property type="entry name" value="6-hairpin_glycosidase_sf"/>
</dbReference>
<dbReference type="AlphaFoldDB" id="A0A852ZYB8"/>
<dbReference type="Gene3D" id="1.50.10.10">
    <property type="match status" value="1"/>
</dbReference>
<evidence type="ECO:0000256" key="1">
    <source>
        <dbReference type="SAM" id="MobiDB-lite"/>
    </source>
</evidence>
<organism evidence="2 3">
    <name type="scientific">Allostreptomyces psammosilenae</name>
    <dbReference type="NCBI Taxonomy" id="1892865"/>
    <lineage>
        <taxon>Bacteria</taxon>
        <taxon>Bacillati</taxon>
        <taxon>Actinomycetota</taxon>
        <taxon>Actinomycetes</taxon>
        <taxon>Kitasatosporales</taxon>
        <taxon>Streptomycetaceae</taxon>
        <taxon>Allostreptomyces</taxon>
    </lineage>
</organism>
<proteinExistence type="predicted"/>
<feature type="compositionally biased region" description="Pro residues" evidence="1">
    <location>
        <begin position="1"/>
        <end position="29"/>
    </location>
</feature>
<evidence type="ECO:0000313" key="2">
    <source>
        <dbReference type="EMBL" id="NYI06797.1"/>
    </source>
</evidence>
<protein>
    <recommendedName>
        <fullName evidence="4">Prenyltransferase</fullName>
    </recommendedName>
</protein>
<evidence type="ECO:0000313" key="3">
    <source>
        <dbReference type="Proteomes" id="UP000567795"/>
    </source>
</evidence>
<dbReference type="SUPFAM" id="SSF48208">
    <property type="entry name" value="Six-hairpin glycosidases"/>
    <property type="match status" value="1"/>
</dbReference>
<accession>A0A852ZYB8</accession>
<evidence type="ECO:0008006" key="4">
    <source>
        <dbReference type="Google" id="ProtNLM"/>
    </source>
</evidence>
<dbReference type="GO" id="GO:0005975">
    <property type="term" value="P:carbohydrate metabolic process"/>
    <property type="evidence" value="ECO:0007669"/>
    <property type="project" value="InterPro"/>
</dbReference>
<name>A0A852ZYB8_9ACTN</name>
<keyword evidence="3" id="KW-1185">Reference proteome</keyword>
<comment type="caution">
    <text evidence="2">The sequence shown here is derived from an EMBL/GenBank/DDBJ whole genome shotgun (WGS) entry which is preliminary data.</text>
</comment>
<reference evidence="2 3" key="1">
    <citation type="submission" date="2020-07" db="EMBL/GenBank/DDBJ databases">
        <title>Sequencing the genomes of 1000 actinobacteria strains.</title>
        <authorList>
            <person name="Klenk H.-P."/>
        </authorList>
    </citation>
    <scope>NUCLEOTIDE SEQUENCE [LARGE SCALE GENOMIC DNA]</scope>
    <source>
        <strain evidence="2 3">DSM 42178</strain>
    </source>
</reference>
<sequence>MSTPPPPSAGAPAAPSTPAPARTPVPAPRPTSVATPLPAASLAVSVSDHLALPGVLTPEEAAATAGAIAAVQLADGAIPWFPGGHLDPWDHVEAAMGLDAAGLHEQAESAYLWLARRQNPDGSWYAAYRDDLATDRKRDANFTAYVAVGAWHHHLATGDDAFLDRLWPTVRRALDFVVGLQNSTGEIRWHRAEDGTAPDEALLTGSSSIHQALRCGLAIADHQGSPQPEWELAAGLLGHAVRHHPELFLDKSRYSMDWYYPILGGALRGPAALARLEADWPRFYVSGLGARCVSDRPWVTGGESAELALALWAVGESDRALEILQALGRLRHADGLYWTGYVFEDDAIWPEERTTWTAGSLLLAVAALGGDPATASVFGGGELPEGLPVEPGTCPVRGARCTHE</sequence>
<dbReference type="InterPro" id="IPR012341">
    <property type="entry name" value="6hp_glycosidase-like_sf"/>
</dbReference>
<dbReference type="Proteomes" id="UP000567795">
    <property type="component" value="Unassembled WGS sequence"/>
</dbReference>
<gene>
    <name evidence="2" type="ORF">FHU37_003740</name>
</gene>
<dbReference type="EMBL" id="JACBZD010000001">
    <property type="protein sequence ID" value="NYI06797.1"/>
    <property type="molecule type" value="Genomic_DNA"/>
</dbReference>
<dbReference type="RefSeq" id="WP_246449997.1">
    <property type="nucleotide sequence ID" value="NZ_JACBZD010000001.1"/>
</dbReference>